<keyword evidence="1" id="KW-0732">Signal</keyword>
<dbReference type="EMBL" id="AFRZ01000001">
    <property type="protein sequence ID" value="EHP31115.1"/>
    <property type="molecule type" value="Genomic_DNA"/>
</dbReference>
<dbReference type="SUPFAM" id="SSF48695">
    <property type="entry name" value="Multiheme cytochromes"/>
    <property type="match status" value="1"/>
</dbReference>
<dbReference type="InterPro" id="IPR023155">
    <property type="entry name" value="Cyt_c-552/4"/>
</dbReference>
<dbReference type="Pfam" id="PF13435">
    <property type="entry name" value="Cytochrome_C554"/>
    <property type="match status" value="2"/>
</dbReference>
<dbReference type="OrthoDB" id="9814800at2"/>
<dbReference type="STRING" id="929558.SMGD1_2593"/>
<feature type="domain" description="Cytochrome c-552/4" evidence="2">
    <location>
        <begin position="131"/>
        <end position="167"/>
    </location>
</feature>
<dbReference type="Gene3D" id="1.10.1130.10">
    <property type="entry name" value="Flavocytochrome C3, Chain A"/>
    <property type="match status" value="3"/>
</dbReference>
<evidence type="ECO:0000259" key="2">
    <source>
        <dbReference type="Pfam" id="PF13435"/>
    </source>
</evidence>
<dbReference type="PATRIC" id="fig|929558.5.peg.2582"/>
<dbReference type="AlphaFoldDB" id="B6BK24"/>
<dbReference type="RefSeq" id="WP_008337429.1">
    <property type="nucleotide sequence ID" value="NZ_AFRZ01000001.1"/>
</dbReference>
<protein>
    <submittedName>
        <fullName evidence="3">Tetratricopeptide TPR_2 (Possibly involved in Mn /Fe reduction)</fullName>
    </submittedName>
</protein>
<accession>H1FS35</accession>
<proteinExistence type="predicted"/>
<evidence type="ECO:0000313" key="4">
    <source>
        <dbReference type="Proteomes" id="UP000006431"/>
    </source>
</evidence>
<accession>B6BK24</accession>
<name>B6BK24_SULGG</name>
<dbReference type="InterPro" id="IPR036280">
    <property type="entry name" value="Multihaem_cyt_sf"/>
</dbReference>
<evidence type="ECO:0000313" key="3">
    <source>
        <dbReference type="EMBL" id="EHP31115.1"/>
    </source>
</evidence>
<dbReference type="InterPro" id="IPR051829">
    <property type="entry name" value="Multiheme_Cytochr_ET"/>
</dbReference>
<gene>
    <name evidence="3" type="ORF">SMGD1_2593</name>
</gene>
<dbReference type="eggNOG" id="COG3303">
    <property type="taxonomic scope" value="Bacteria"/>
</dbReference>
<dbReference type="PANTHER" id="PTHR35038">
    <property type="entry name" value="DISSIMILATORY SULFITE REDUCTASE SIRA"/>
    <property type="match status" value="1"/>
</dbReference>
<dbReference type="Proteomes" id="UP000006431">
    <property type="component" value="Unassembled WGS sequence"/>
</dbReference>
<feature type="domain" description="Cytochrome c-552/4" evidence="2">
    <location>
        <begin position="269"/>
        <end position="333"/>
    </location>
</feature>
<dbReference type="PANTHER" id="PTHR35038:SF8">
    <property type="entry name" value="C-TYPE POLYHEME CYTOCHROME OMCC"/>
    <property type="match status" value="1"/>
</dbReference>
<evidence type="ECO:0000256" key="1">
    <source>
        <dbReference type="ARBA" id="ARBA00022729"/>
    </source>
</evidence>
<sequence length="463" mass="52437">MNKRTIAIITILPLIAFLAYRFNYVHSDVDESPSYVGSDNCKSCHQTHYESWKHNTLHPLIFLPITDLSQIVGDFEQNNPLVTFKKEEITHVVGSKWEQVYMRVIDGEYYPFTAKWMITAQKWVPYKVHKWKETPASTKCNGCHTTGYDAKTYNFSEFGVACEACHGGGSLHVKHQNMVVDTECVACHRKPHVGEADIVVSTKSTVCGQCHSRGQSVRKDLDGKTTSFNFPLEYKPGNNISDTFVASTINNDKKGKNWWCNGVSKNRHQEFADFSFSKHANSLDDLRQKKNPHGGEKNDDCLKCHSQDYRSAKKDEKPTLKTAKHGLTCVTCHEPHGIDRNIKGNAGPNKCGECHLNTYATLDHKNNNKRAEIHFPCPVDKVSCADCHMPRIVKTGGDFTIRSHAFRIIPPSASIKYEMPNSCQNSGCHADKSHEEMSRIFHKSYPNYQLKSIKEVLKEGKKK</sequence>
<dbReference type="HOGENOM" id="CLU_037209_0_0_7"/>
<reference evidence="3 4" key="1">
    <citation type="journal article" date="2012" name="Proc. Natl. Acad. Sci. U.S.A.">
        <title>Genome and physiology of a model Epsilonproteobacterium responsible for sulfide detoxification in marine oxygen depletion zones.</title>
        <authorList>
            <person name="Grote J."/>
            <person name="Schott T."/>
            <person name="Bruckner C.G."/>
            <person name="Glockner F.O."/>
            <person name="Jost G."/>
            <person name="Teeling H."/>
            <person name="Labrenz M."/>
            <person name="Jurgens K."/>
        </authorList>
    </citation>
    <scope>NUCLEOTIDE SEQUENCE [LARGE SCALE GENOMIC DNA]</scope>
    <source>
        <strain evidence="3 4">GD1</strain>
    </source>
</reference>
<organism evidence="3 4">
    <name type="scientific">Sulfurimonas gotlandica (strain DSM 19862 / JCM 16533 / GD1)</name>
    <dbReference type="NCBI Taxonomy" id="929558"/>
    <lineage>
        <taxon>Bacteria</taxon>
        <taxon>Pseudomonadati</taxon>
        <taxon>Campylobacterota</taxon>
        <taxon>Epsilonproteobacteria</taxon>
        <taxon>Campylobacterales</taxon>
        <taxon>Sulfurimonadaceae</taxon>
        <taxon>Sulfurimonas</taxon>
    </lineage>
</organism>
<keyword evidence="4" id="KW-1185">Reference proteome</keyword>
<comment type="caution">
    <text evidence="3">The sequence shown here is derived from an EMBL/GenBank/DDBJ whole genome shotgun (WGS) entry which is preliminary data.</text>
</comment>